<evidence type="ECO:0000256" key="1">
    <source>
        <dbReference type="SAM" id="Phobius"/>
    </source>
</evidence>
<evidence type="ECO:0000313" key="4">
    <source>
        <dbReference type="Proteomes" id="UP000011715"/>
    </source>
</evidence>
<keyword evidence="1" id="KW-1133">Transmembrane helix</keyword>
<dbReference type="OrthoDB" id="5243462at2759"/>
<proteinExistence type="predicted"/>
<reference evidence="2" key="1">
    <citation type="submission" date="2010-05" db="EMBL/GenBank/DDBJ databases">
        <title>The Genome Sequence of Magnaporthe poae strain ATCC 64411.</title>
        <authorList>
            <consortium name="The Broad Institute Genome Sequencing Platform"/>
            <consortium name="Broad Institute Genome Sequencing Center for Infectious Disease"/>
            <person name="Ma L.-J."/>
            <person name="Dead R."/>
            <person name="Young S."/>
            <person name="Zeng Q."/>
            <person name="Koehrsen M."/>
            <person name="Alvarado L."/>
            <person name="Berlin A."/>
            <person name="Chapman S.B."/>
            <person name="Chen Z."/>
            <person name="Freedman E."/>
            <person name="Gellesch M."/>
            <person name="Goldberg J."/>
            <person name="Griggs A."/>
            <person name="Gujja S."/>
            <person name="Heilman E.R."/>
            <person name="Heiman D."/>
            <person name="Hepburn T."/>
            <person name="Howarth C."/>
            <person name="Jen D."/>
            <person name="Larson L."/>
            <person name="Mehta T."/>
            <person name="Neiman D."/>
            <person name="Pearson M."/>
            <person name="Roberts A."/>
            <person name="Saif S."/>
            <person name="Shea T."/>
            <person name="Shenoy N."/>
            <person name="Sisk P."/>
            <person name="Stolte C."/>
            <person name="Sykes S."/>
            <person name="Walk T."/>
            <person name="White J."/>
            <person name="Yandava C."/>
            <person name="Haas B."/>
            <person name="Nusbaum C."/>
            <person name="Birren B."/>
        </authorList>
    </citation>
    <scope>NUCLEOTIDE SEQUENCE</scope>
    <source>
        <strain evidence="2">ATCC 64411</strain>
    </source>
</reference>
<evidence type="ECO:0000313" key="3">
    <source>
        <dbReference type="EnsemblFungi" id="MAPG_07529T0"/>
    </source>
</evidence>
<keyword evidence="1" id="KW-0812">Transmembrane</keyword>
<dbReference type="EMBL" id="GL876971">
    <property type="protein sequence ID" value="KLU88544.1"/>
    <property type="molecule type" value="Genomic_DNA"/>
</dbReference>
<keyword evidence="4" id="KW-1185">Reference proteome</keyword>
<reference evidence="4" key="2">
    <citation type="submission" date="2010-05" db="EMBL/GenBank/DDBJ databases">
        <title>The genome sequence of Magnaporthe poae strain ATCC 64411.</title>
        <authorList>
            <person name="Ma L.-J."/>
            <person name="Dead R."/>
            <person name="Young S."/>
            <person name="Zeng Q."/>
            <person name="Koehrsen M."/>
            <person name="Alvarado L."/>
            <person name="Berlin A."/>
            <person name="Chapman S.B."/>
            <person name="Chen Z."/>
            <person name="Freedman E."/>
            <person name="Gellesch M."/>
            <person name="Goldberg J."/>
            <person name="Griggs A."/>
            <person name="Gujja S."/>
            <person name="Heilman E.R."/>
            <person name="Heiman D."/>
            <person name="Hepburn T."/>
            <person name="Howarth C."/>
            <person name="Jen D."/>
            <person name="Larson L."/>
            <person name="Mehta T."/>
            <person name="Neiman D."/>
            <person name="Pearson M."/>
            <person name="Roberts A."/>
            <person name="Saif S."/>
            <person name="Shea T."/>
            <person name="Shenoy N."/>
            <person name="Sisk P."/>
            <person name="Stolte C."/>
            <person name="Sykes S."/>
            <person name="Walk T."/>
            <person name="White J."/>
            <person name="Yandava C."/>
            <person name="Haas B."/>
            <person name="Nusbaum C."/>
            <person name="Birren B."/>
        </authorList>
    </citation>
    <scope>NUCLEOTIDE SEQUENCE [LARGE SCALE GENOMIC DNA]</scope>
    <source>
        <strain evidence="4">ATCC 64411 / 73-15</strain>
    </source>
</reference>
<reference evidence="3" key="4">
    <citation type="journal article" date="2015" name="G3 (Bethesda)">
        <title>Genome sequences of three phytopathogenic species of the Magnaporthaceae family of fungi.</title>
        <authorList>
            <person name="Okagaki L.H."/>
            <person name="Nunes C.C."/>
            <person name="Sailsbery J."/>
            <person name="Clay B."/>
            <person name="Brown D."/>
            <person name="John T."/>
            <person name="Oh Y."/>
            <person name="Young N."/>
            <person name="Fitzgerald M."/>
            <person name="Haas B.J."/>
            <person name="Zeng Q."/>
            <person name="Young S."/>
            <person name="Adiconis X."/>
            <person name="Fan L."/>
            <person name="Levin J.Z."/>
            <person name="Mitchell T.K."/>
            <person name="Okubara P.A."/>
            <person name="Farman M.L."/>
            <person name="Kohn L.M."/>
            <person name="Birren B."/>
            <person name="Ma L.-J."/>
            <person name="Dean R.A."/>
        </authorList>
    </citation>
    <scope>NUCLEOTIDE SEQUENCE</scope>
    <source>
        <strain evidence="3">ATCC 64411 / 73-15</strain>
    </source>
</reference>
<keyword evidence="1" id="KW-0472">Membrane</keyword>
<evidence type="ECO:0000313" key="2">
    <source>
        <dbReference type="EMBL" id="KLU88544.1"/>
    </source>
</evidence>
<protein>
    <submittedName>
        <fullName evidence="2 3">Uncharacterized protein</fullName>
    </submittedName>
</protein>
<dbReference type="EMBL" id="ADBL01001825">
    <property type="status" value="NOT_ANNOTATED_CDS"/>
    <property type="molecule type" value="Genomic_DNA"/>
</dbReference>
<reference evidence="3" key="5">
    <citation type="submission" date="2015-06" db="UniProtKB">
        <authorList>
            <consortium name="EnsemblFungi"/>
        </authorList>
    </citation>
    <scope>IDENTIFICATION</scope>
    <source>
        <strain evidence="3">ATCC 64411</strain>
    </source>
</reference>
<dbReference type="EnsemblFungi" id="MAPG_07529T0">
    <property type="protein sequence ID" value="MAPG_07529T0"/>
    <property type="gene ID" value="MAPG_07529"/>
</dbReference>
<name>A0A0C4E4X5_MAGP6</name>
<dbReference type="eggNOG" id="ENOG502RN72">
    <property type="taxonomic scope" value="Eukaryota"/>
</dbReference>
<organism evidence="3 4">
    <name type="scientific">Magnaporthiopsis poae (strain ATCC 64411 / 73-15)</name>
    <name type="common">Kentucky bluegrass fungus</name>
    <name type="synonym">Magnaporthe poae</name>
    <dbReference type="NCBI Taxonomy" id="644358"/>
    <lineage>
        <taxon>Eukaryota</taxon>
        <taxon>Fungi</taxon>
        <taxon>Dikarya</taxon>
        <taxon>Ascomycota</taxon>
        <taxon>Pezizomycotina</taxon>
        <taxon>Sordariomycetes</taxon>
        <taxon>Sordariomycetidae</taxon>
        <taxon>Magnaporthales</taxon>
        <taxon>Magnaporthaceae</taxon>
        <taxon>Magnaporthiopsis</taxon>
    </lineage>
</organism>
<sequence length="131" mass="14199">MASVVSRQALLRLSVRPPQFVNRVNNRAAVAASPQKYGHGRAFSSTVRAPAVGQHQQQHQLGRNGGVSAGDGVEIPAFSLKQLGLNPRMRYAIVALLLTAGFIEGAAWVYFWPRVFGNSEEAKEDKQSAGR</sequence>
<feature type="transmembrane region" description="Helical" evidence="1">
    <location>
        <begin position="91"/>
        <end position="111"/>
    </location>
</feature>
<dbReference type="AlphaFoldDB" id="A0A0C4E4X5"/>
<gene>
    <name evidence="2" type="ORF">MAPG_07529</name>
</gene>
<reference evidence="2" key="3">
    <citation type="submission" date="2011-03" db="EMBL/GenBank/DDBJ databases">
        <title>Annotation of Magnaporthe poae ATCC 64411.</title>
        <authorList>
            <person name="Ma L.-J."/>
            <person name="Dead R."/>
            <person name="Young S.K."/>
            <person name="Zeng Q."/>
            <person name="Gargeya S."/>
            <person name="Fitzgerald M."/>
            <person name="Haas B."/>
            <person name="Abouelleil A."/>
            <person name="Alvarado L."/>
            <person name="Arachchi H.M."/>
            <person name="Berlin A."/>
            <person name="Brown A."/>
            <person name="Chapman S.B."/>
            <person name="Chen Z."/>
            <person name="Dunbar C."/>
            <person name="Freedman E."/>
            <person name="Gearin G."/>
            <person name="Gellesch M."/>
            <person name="Goldberg J."/>
            <person name="Griggs A."/>
            <person name="Gujja S."/>
            <person name="Heiman D."/>
            <person name="Howarth C."/>
            <person name="Larson L."/>
            <person name="Lui A."/>
            <person name="MacDonald P.J.P."/>
            <person name="Mehta T."/>
            <person name="Montmayeur A."/>
            <person name="Murphy C."/>
            <person name="Neiman D."/>
            <person name="Pearson M."/>
            <person name="Priest M."/>
            <person name="Roberts A."/>
            <person name="Saif S."/>
            <person name="Shea T."/>
            <person name="Shenoy N."/>
            <person name="Sisk P."/>
            <person name="Stolte C."/>
            <person name="Sykes S."/>
            <person name="Yandava C."/>
            <person name="Wortman J."/>
            <person name="Nusbaum C."/>
            <person name="Birren B."/>
        </authorList>
    </citation>
    <scope>NUCLEOTIDE SEQUENCE</scope>
    <source>
        <strain evidence="2">ATCC 64411</strain>
    </source>
</reference>
<dbReference type="VEuPathDB" id="FungiDB:MAPG_07529"/>
<accession>A0A0C4E4X5</accession>
<dbReference type="Proteomes" id="UP000011715">
    <property type="component" value="Unassembled WGS sequence"/>
</dbReference>